<evidence type="ECO:0000313" key="4">
    <source>
        <dbReference type="EMBL" id="SFV85417.1"/>
    </source>
</evidence>
<dbReference type="NCBIfam" id="TIGR02258">
    <property type="entry name" value="2_5_ligase"/>
    <property type="match status" value="1"/>
</dbReference>
<dbReference type="EMBL" id="FPHU01000153">
    <property type="protein sequence ID" value="SFV81661.1"/>
    <property type="molecule type" value="Genomic_DNA"/>
</dbReference>
<evidence type="ECO:0000313" key="2">
    <source>
        <dbReference type="EMBL" id="SFV78108.1"/>
    </source>
</evidence>
<dbReference type="PANTHER" id="PTHR35561">
    <property type="entry name" value="RNA 2',3'-CYCLIC PHOSPHODIESTERASE"/>
    <property type="match status" value="1"/>
</dbReference>
<name>A0A1W1DBX8_9ZZZZ</name>
<keyword evidence="1" id="KW-0378">Hydrolase</keyword>
<protein>
    <submittedName>
        <fullName evidence="2">2'-5' RNA ligase</fullName>
    </submittedName>
</protein>
<dbReference type="Pfam" id="PF13563">
    <property type="entry name" value="2_5_RNA_ligase2"/>
    <property type="match status" value="1"/>
</dbReference>
<dbReference type="HAMAP" id="MF_01940">
    <property type="entry name" value="RNA_CPDase"/>
    <property type="match status" value="1"/>
</dbReference>
<keyword evidence="2" id="KW-0436">Ligase</keyword>
<dbReference type="AlphaFoldDB" id="A0A1W1DBX8"/>
<dbReference type="InterPro" id="IPR009097">
    <property type="entry name" value="Cyclic_Pdiesterase"/>
</dbReference>
<dbReference type="PANTHER" id="PTHR35561:SF1">
    <property type="entry name" value="RNA 2',3'-CYCLIC PHOSPHODIESTERASE"/>
    <property type="match status" value="1"/>
</dbReference>
<evidence type="ECO:0000256" key="1">
    <source>
        <dbReference type="ARBA" id="ARBA00022801"/>
    </source>
</evidence>
<proteinExistence type="inferred from homology"/>
<dbReference type="Gene3D" id="3.90.1140.10">
    <property type="entry name" value="Cyclic phosphodiesterase"/>
    <property type="match status" value="1"/>
</dbReference>
<sequence>MRRLFVAIKVPETVQSLLQVHQPDSTTSAHILSPEQFHITLHFIGNVDDKGSQLIDSALTQIKASPFLQYLSAIGAFFRKKGSDILWAGVEKNNNLLTLHQSIGETLLACGVTLDKREYFPHITLAKIKGGREIISNAQAKGINFGTDFKVRGFSLFESRLTDKGVVYKEIKFYRF</sequence>
<organism evidence="2">
    <name type="scientific">hydrothermal vent metagenome</name>
    <dbReference type="NCBI Taxonomy" id="652676"/>
    <lineage>
        <taxon>unclassified sequences</taxon>
        <taxon>metagenomes</taxon>
        <taxon>ecological metagenomes</taxon>
    </lineage>
</organism>
<dbReference type="GO" id="GO:0008664">
    <property type="term" value="F:RNA 2',3'-cyclic 3'-phosphodiesterase activity"/>
    <property type="evidence" value="ECO:0007669"/>
    <property type="project" value="InterPro"/>
</dbReference>
<evidence type="ECO:0000313" key="3">
    <source>
        <dbReference type="EMBL" id="SFV81661.1"/>
    </source>
</evidence>
<dbReference type="EMBL" id="FPHQ01000298">
    <property type="protein sequence ID" value="SFV78108.1"/>
    <property type="molecule type" value="Genomic_DNA"/>
</dbReference>
<dbReference type="EMBL" id="FPHW01000212">
    <property type="protein sequence ID" value="SFV85417.1"/>
    <property type="molecule type" value="Genomic_DNA"/>
</dbReference>
<dbReference type="GO" id="GO:0004113">
    <property type="term" value="F:2',3'-cyclic-nucleotide 3'-phosphodiesterase activity"/>
    <property type="evidence" value="ECO:0007669"/>
    <property type="project" value="InterPro"/>
</dbReference>
<dbReference type="InterPro" id="IPR004175">
    <property type="entry name" value="RNA_CPDase"/>
</dbReference>
<dbReference type="SUPFAM" id="SSF55144">
    <property type="entry name" value="LigT-like"/>
    <property type="match status" value="1"/>
</dbReference>
<gene>
    <name evidence="2" type="ORF">MNB_SUP05-10-403</name>
    <name evidence="3" type="ORF">MNB_SUP05-13-761</name>
    <name evidence="4" type="ORF">MNB_SUP05-7-132</name>
</gene>
<accession>A0A1W1DBX8</accession>
<dbReference type="GO" id="GO:0016874">
    <property type="term" value="F:ligase activity"/>
    <property type="evidence" value="ECO:0007669"/>
    <property type="project" value="UniProtKB-KW"/>
</dbReference>
<reference evidence="2" key="1">
    <citation type="submission" date="2016-10" db="EMBL/GenBank/DDBJ databases">
        <authorList>
            <person name="de Groot N.N."/>
        </authorList>
    </citation>
    <scope>NUCLEOTIDE SEQUENCE</scope>
</reference>